<evidence type="ECO:0000313" key="4">
    <source>
        <dbReference type="Proteomes" id="UP000036955"/>
    </source>
</evidence>
<feature type="domain" description="FAD-dependent urate hydroxylase HpyO/Asp monooxygenase CreE-like FAD/NAD(P)-binding" evidence="2">
    <location>
        <begin position="7"/>
        <end position="181"/>
    </location>
</feature>
<dbReference type="PANTHER" id="PTHR40254:SF1">
    <property type="entry name" value="BLR0577 PROTEIN"/>
    <property type="match status" value="1"/>
</dbReference>
<dbReference type="InterPro" id="IPR038732">
    <property type="entry name" value="HpyO/CreE_NAD-binding"/>
</dbReference>
<dbReference type="SUPFAM" id="SSF51905">
    <property type="entry name" value="FAD/NAD(P)-binding domain"/>
    <property type="match status" value="1"/>
</dbReference>
<dbReference type="PANTHER" id="PTHR40254">
    <property type="entry name" value="BLR0577 PROTEIN"/>
    <property type="match status" value="1"/>
</dbReference>
<dbReference type="OrthoDB" id="6309046at2"/>
<dbReference type="AlphaFoldDB" id="A0A0L1LRU1"/>
<proteinExistence type="predicted"/>
<dbReference type="PATRIC" id="fig|317.197.peg.5244"/>
<dbReference type="InterPro" id="IPR036188">
    <property type="entry name" value="FAD/NAD-bd_sf"/>
</dbReference>
<dbReference type="Pfam" id="PF13454">
    <property type="entry name" value="NAD_binding_9"/>
    <property type="match status" value="1"/>
</dbReference>
<dbReference type="InterPro" id="IPR052189">
    <property type="entry name" value="L-asp_N-monooxygenase_NS-form"/>
</dbReference>
<reference evidence="3 4" key="1">
    <citation type="submission" date="2015-06" db="EMBL/GenBank/DDBJ databases">
        <authorList>
            <person name="Hoefler B.C."/>
            <person name="Straight P.D."/>
        </authorList>
    </citation>
    <scope>NUCLEOTIDE SEQUENCE [LARGE SCALE GENOMIC DNA]</scope>
    <source>
        <strain evidence="3 4">Riq4</strain>
    </source>
</reference>
<dbReference type="Gene3D" id="3.50.50.60">
    <property type="entry name" value="FAD/NAD(P)-binding domain"/>
    <property type="match status" value="1"/>
</dbReference>
<comment type="caution">
    <text evidence="3">The sequence shown here is derived from an EMBL/GenBank/DDBJ whole genome shotgun (WGS) entry which is preliminary data.</text>
</comment>
<evidence type="ECO:0000313" key="3">
    <source>
        <dbReference type="EMBL" id="KNH19018.1"/>
    </source>
</evidence>
<feature type="region of interest" description="Disordered" evidence="1">
    <location>
        <begin position="611"/>
        <end position="632"/>
    </location>
</feature>
<dbReference type="Proteomes" id="UP000036955">
    <property type="component" value="Unassembled WGS sequence"/>
</dbReference>
<gene>
    <name evidence="3" type="ORF">ACS77_25960</name>
</gene>
<name>A0A0L1LRU1_PSESX</name>
<organism evidence="3 4">
    <name type="scientific">Pseudomonas syringae</name>
    <dbReference type="NCBI Taxonomy" id="317"/>
    <lineage>
        <taxon>Bacteria</taxon>
        <taxon>Pseudomonadati</taxon>
        <taxon>Pseudomonadota</taxon>
        <taxon>Gammaproteobacteria</taxon>
        <taxon>Pseudomonadales</taxon>
        <taxon>Pseudomonadaceae</taxon>
        <taxon>Pseudomonas</taxon>
    </lineage>
</organism>
<dbReference type="EMBL" id="LFQK01000064">
    <property type="protein sequence ID" value="KNH19018.1"/>
    <property type="molecule type" value="Genomic_DNA"/>
</dbReference>
<accession>A0A0L1LRU1</accession>
<sequence>MQLIKVAIIGMGPRGLTVLERMLEHARTMPAGKQLQVEIFDRRPFGEGVHDSQQPDHLLINTVSSQVTMFAPSSIAGAGQGLSLVQWAQLEGYRRIDGLYCRASSGIGEPITDADHLPRSLLGEYLAWFYNHLAQQLPSSITLNPRHHHVIDLIPGRAGYDVVLDNGEVSQVDYVVIATGHGNRQPTAQDLALSEFAVQQASRNPHLSYFSTPYPVQSLNNIAPQATVAIQGFGLTAHDVISALTLGRGGRYVERQGQLKYLPSGEEPSLLLFSRNCLPFAARGINQKGLTGKHVAQFFTPAAMLAQRERVLVRTGSPQLDFRDDVLPLIIKEMAYAYRIAAADQPVAHEGFVPSAEELEAINRILWPLEGQTFASQEDFGRFFEALVRDDLDHALKGNIGSPVKAATDVLRDTREALRVAVEYSGLTPSSHRYFVEHFNAITNRVSFGPPRQRNFEYLALREAGLIDIAGGPGAQLIMDGDRSQFRIDTHYPQHTEQRYADALIVARLDTYSPLSDGAALTKNLLARGLIQPYRNGDYHPGGIDIDANLHPIGLQGKPEKRLWAIGYPVEGQHFYTHALPRPGIASRQTLDAQRCVLDLWGSMGSRPQLSLPVSANDESSRSAPPVSRSMS</sequence>
<evidence type="ECO:0000259" key="2">
    <source>
        <dbReference type="Pfam" id="PF13454"/>
    </source>
</evidence>
<evidence type="ECO:0000256" key="1">
    <source>
        <dbReference type="SAM" id="MobiDB-lite"/>
    </source>
</evidence>
<protein>
    <recommendedName>
        <fullName evidence="2">FAD-dependent urate hydroxylase HpyO/Asp monooxygenase CreE-like FAD/NAD(P)-binding domain-containing protein</fullName>
    </recommendedName>
</protein>